<dbReference type="PROSITE" id="PS51257">
    <property type="entry name" value="PROKAR_LIPOPROTEIN"/>
    <property type="match status" value="1"/>
</dbReference>
<dbReference type="EMBL" id="SLWS01000004">
    <property type="protein sequence ID" value="TCO59402.1"/>
    <property type="molecule type" value="Genomic_DNA"/>
</dbReference>
<reference evidence="1 2" key="1">
    <citation type="submission" date="2019-03" db="EMBL/GenBank/DDBJ databases">
        <title>Genomic Encyclopedia of Type Strains, Phase IV (KMG-IV): sequencing the most valuable type-strain genomes for metagenomic binning, comparative biology and taxonomic classification.</title>
        <authorList>
            <person name="Goeker M."/>
        </authorList>
    </citation>
    <scope>NUCLEOTIDE SEQUENCE [LARGE SCALE GENOMIC DNA]</scope>
    <source>
        <strain evidence="1 2">DSM 45934</strain>
    </source>
</reference>
<protein>
    <submittedName>
        <fullName evidence="1">Uncharacterized protein</fullName>
    </submittedName>
</protein>
<evidence type="ECO:0000313" key="2">
    <source>
        <dbReference type="Proteomes" id="UP000295680"/>
    </source>
</evidence>
<organism evidence="1 2">
    <name type="scientific">Actinocrispum wychmicini</name>
    <dbReference type="NCBI Taxonomy" id="1213861"/>
    <lineage>
        <taxon>Bacteria</taxon>
        <taxon>Bacillati</taxon>
        <taxon>Actinomycetota</taxon>
        <taxon>Actinomycetes</taxon>
        <taxon>Pseudonocardiales</taxon>
        <taxon>Pseudonocardiaceae</taxon>
        <taxon>Actinocrispum</taxon>
    </lineage>
</organism>
<accession>A0A4R2JLE3</accession>
<evidence type="ECO:0000313" key="1">
    <source>
        <dbReference type="EMBL" id="TCO59402.1"/>
    </source>
</evidence>
<name>A0A4R2JLE3_9PSEU</name>
<proteinExistence type="predicted"/>
<dbReference type="Proteomes" id="UP000295680">
    <property type="component" value="Unassembled WGS sequence"/>
</dbReference>
<dbReference type="AlphaFoldDB" id="A0A4R2JLE3"/>
<gene>
    <name evidence="1" type="ORF">EV192_104243</name>
</gene>
<comment type="caution">
    <text evidence="1">The sequence shown here is derived from an EMBL/GenBank/DDBJ whole genome shotgun (WGS) entry which is preliminary data.</text>
</comment>
<keyword evidence="2" id="KW-1185">Reference proteome</keyword>
<sequence>MSRCGMDRAGWPRLTVAFWAASINSIGSCTHSHVGDVSSVYSRVSCLLVDLMPAR</sequence>